<dbReference type="AlphaFoldDB" id="A0A401RK33"/>
<evidence type="ECO:0000256" key="1">
    <source>
        <dbReference type="SAM" id="MobiDB-lite"/>
    </source>
</evidence>
<keyword evidence="3" id="KW-1185">Reference proteome</keyword>
<dbReference type="Proteomes" id="UP000287033">
    <property type="component" value="Unassembled WGS sequence"/>
</dbReference>
<proteinExistence type="predicted"/>
<gene>
    <name evidence="2" type="ORF">chiPu_0022093</name>
</gene>
<feature type="region of interest" description="Disordered" evidence="1">
    <location>
        <begin position="96"/>
        <end position="171"/>
    </location>
</feature>
<comment type="caution">
    <text evidence="2">The sequence shown here is derived from an EMBL/GenBank/DDBJ whole genome shotgun (WGS) entry which is preliminary data.</text>
</comment>
<evidence type="ECO:0000313" key="3">
    <source>
        <dbReference type="Proteomes" id="UP000287033"/>
    </source>
</evidence>
<feature type="compositionally biased region" description="Basic and acidic residues" evidence="1">
    <location>
        <begin position="136"/>
        <end position="148"/>
    </location>
</feature>
<feature type="region of interest" description="Disordered" evidence="1">
    <location>
        <begin position="1"/>
        <end position="46"/>
    </location>
</feature>
<accession>A0A401RK33</accession>
<feature type="non-terminal residue" evidence="2">
    <location>
        <position position="1"/>
    </location>
</feature>
<dbReference type="OrthoDB" id="407442at2759"/>
<protein>
    <submittedName>
        <fullName evidence="2">Uncharacterized protein</fullName>
    </submittedName>
</protein>
<dbReference type="OMA" id="ALQQYHI"/>
<sequence length="171" mass="19575">SSHTAEPSTAHLGVENTPCRATQESFRNSPFQDRPGSSLYPTPPYSMNNHFNPDPYYWQTMMNTYALQQYHINSQMAQQQQYYQAMAQVGLPAQMPQFDPMSEYMSRSHQPAWENRLPRDPALGNCSSSGGGGQARESDSDSDNRNTEKLQTASKQRSRQYKKHKSKKKKY</sequence>
<dbReference type="EMBL" id="BEZZ01005915">
    <property type="protein sequence ID" value="GCC18466.1"/>
    <property type="molecule type" value="Genomic_DNA"/>
</dbReference>
<reference evidence="2 3" key="1">
    <citation type="journal article" date="2018" name="Nat. Ecol. Evol.">
        <title>Shark genomes provide insights into elasmobranch evolution and the origin of vertebrates.</title>
        <authorList>
            <person name="Hara Y"/>
            <person name="Yamaguchi K"/>
            <person name="Onimaru K"/>
            <person name="Kadota M"/>
            <person name="Koyanagi M"/>
            <person name="Keeley SD"/>
            <person name="Tatsumi K"/>
            <person name="Tanaka K"/>
            <person name="Motone F"/>
            <person name="Kageyama Y"/>
            <person name="Nozu R"/>
            <person name="Adachi N"/>
            <person name="Nishimura O"/>
            <person name="Nakagawa R"/>
            <person name="Tanegashima C"/>
            <person name="Kiyatake I"/>
            <person name="Matsumoto R"/>
            <person name="Murakumo K"/>
            <person name="Nishida K"/>
            <person name="Terakita A"/>
            <person name="Kuratani S"/>
            <person name="Sato K"/>
            <person name="Hyodo S Kuraku.S."/>
        </authorList>
    </citation>
    <scope>NUCLEOTIDE SEQUENCE [LARGE SCALE GENOMIC DNA]</scope>
</reference>
<name>A0A401RK33_CHIPU</name>
<feature type="compositionally biased region" description="Basic residues" evidence="1">
    <location>
        <begin position="156"/>
        <end position="171"/>
    </location>
</feature>
<evidence type="ECO:0000313" key="2">
    <source>
        <dbReference type="EMBL" id="GCC18466.1"/>
    </source>
</evidence>
<feature type="compositionally biased region" description="Polar residues" evidence="1">
    <location>
        <begin position="19"/>
        <end position="31"/>
    </location>
</feature>
<organism evidence="2 3">
    <name type="scientific">Chiloscyllium punctatum</name>
    <name type="common">Brownbanded bambooshark</name>
    <name type="synonym">Hemiscyllium punctatum</name>
    <dbReference type="NCBI Taxonomy" id="137246"/>
    <lineage>
        <taxon>Eukaryota</taxon>
        <taxon>Metazoa</taxon>
        <taxon>Chordata</taxon>
        <taxon>Craniata</taxon>
        <taxon>Vertebrata</taxon>
        <taxon>Chondrichthyes</taxon>
        <taxon>Elasmobranchii</taxon>
        <taxon>Galeomorphii</taxon>
        <taxon>Galeoidea</taxon>
        <taxon>Orectolobiformes</taxon>
        <taxon>Hemiscylliidae</taxon>
        <taxon>Chiloscyllium</taxon>
    </lineage>
</organism>